<comment type="caution">
    <text evidence="2">The sequence shown here is derived from an EMBL/GenBank/DDBJ whole genome shotgun (WGS) entry which is preliminary data.</text>
</comment>
<protein>
    <submittedName>
        <fullName evidence="2">Uncharacterized protein</fullName>
    </submittedName>
</protein>
<organism evidence="2 3">
    <name type="scientific">Paenibacillus gansuensis</name>
    <dbReference type="NCBI Taxonomy" id="306542"/>
    <lineage>
        <taxon>Bacteria</taxon>
        <taxon>Bacillati</taxon>
        <taxon>Bacillota</taxon>
        <taxon>Bacilli</taxon>
        <taxon>Bacillales</taxon>
        <taxon>Paenibacillaceae</taxon>
        <taxon>Paenibacillus</taxon>
    </lineage>
</organism>
<gene>
    <name evidence="2" type="ORF">ACFSUF_20270</name>
</gene>
<accession>A0ABW5PHK7</accession>
<reference evidence="3" key="1">
    <citation type="journal article" date="2019" name="Int. J. Syst. Evol. Microbiol.">
        <title>The Global Catalogue of Microorganisms (GCM) 10K type strain sequencing project: providing services to taxonomists for standard genome sequencing and annotation.</title>
        <authorList>
            <consortium name="The Broad Institute Genomics Platform"/>
            <consortium name="The Broad Institute Genome Sequencing Center for Infectious Disease"/>
            <person name="Wu L."/>
            <person name="Ma J."/>
        </authorList>
    </citation>
    <scope>NUCLEOTIDE SEQUENCE [LARGE SCALE GENOMIC DNA]</scope>
    <source>
        <strain evidence="3">KCTC 3950</strain>
    </source>
</reference>
<evidence type="ECO:0000313" key="3">
    <source>
        <dbReference type="Proteomes" id="UP001597541"/>
    </source>
</evidence>
<dbReference type="Proteomes" id="UP001597541">
    <property type="component" value="Unassembled WGS sequence"/>
</dbReference>
<evidence type="ECO:0000313" key="2">
    <source>
        <dbReference type="EMBL" id="MFD2614753.1"/>
    </source>
</evidence>
<name>A0ABW5PHK7_9BACL</name>
<feature type="coiled-coil region" evidence="1">
    <location>
        <begin position="186"/>
        <end position="213"/>
    </location>
</feature>
<sequence>MNFGILDLIRGLIDAGYYVHLNIDESVIPQSPKYKKGPYYHPIFIYGYNNLTGKFKISGYFNHHKYEFIEADYALIEKGYELAKADKNSLWINRLQLYKVNPSANYIFDIECVVEGLREYCLSIPSDRKIRHFENPDPDAKFGLQTYDCMEEHIETIATYNYPIDLRPFHIIWEHKKVMVSRLNYMMHDELNLKEFINQYSELEKETNSIKDTALKFKITEDMRLLNNLSKSLKKIHTREKYILEELISTLEKNNQKLIINQEEKIK</sequence>
<dbReference type="EMBL" id="JBHUME010000013">
    <property type="protein sequence ID" value="MFD2614753.1"/>
    <property type="molecule type" value="Genomic_DNA"/>
</dbReference>
<keyword evidence="1" id="KW-0175">Coiled coil</keyword>
<evidence type="ECO:0000256" key="1">
    <source>
        <dbReference type="SAM" id="Coils"/>
    </source>
</evidence>
<proteinExistence type="predicted"/>
<dbReference type="RefSeq" id="WP_377605970.1">
    <property type="nucleotide sequence ID" value="NZ_JBHUME010000013.1"/>
</dbReference>
<keyword evidence="3" id="KW-1185">Reference proteome</keyword>